<organism evidence="1 2">
    <name type="scientific">Populus alba</name>
    <name type="common">White poplar</name>
    <dbReference type="NCBI Taxonomy" id="43335"/>
    <lineage>
        <taxon>Eukaryota</taxon>
        <taxon>Viridiplantae</taxon>
        <taxon>Streptophyta</taxon>
        <taxon>Embryophyta</taxon>
        <taxon>Tracheophyta</taxon>
        <taxon>Spermatophyta</taxon>
        <taxon>Magnoliopsida</taxon>
        <taxon>eudicotyledons</taxon>
        <taxon>Gunneridae</taxon>
        <taxon>Pentapetalae</taxon>
        <taxon>rosids</taxon>
        <taxon>fabids</taxon>
        <taxon>Malpighiales</taxon>
        <taxon>Salicaceae</taxon>
        <taxon>Saliceae</taxon>
        <taxon>Populus</taxon>
    </lineage>
</organism>
<reference evidence="1 2" key="1">
    <citation type="journal article" date="2024" name="Plant Biotechnol. J.">
        <title>Genome and CRISPR/Cas9 system of a widespread forest tree (Populus alba) in the world.</title>
        <authorList>
            <person name="Liu Y.J."/>
            <person name="Jiang P.F."/>
            <person name="Han X.M."/>
            <person name="Li X.Y."/>
            <person name="Wang H.M."/>
            <person name="Wang Y.J."/>
            <person name="Wang X.X."/>
            <person name="Zeng Q.Y."/>
        </authorList>
    </citation>
    <scope>NUCLEOTIDE SEQUENCE [LARGE SCALE GENOMIC DNA]</scope>
    <source>
        <strain evidence="2">cv. PAL-ZL1</strain>
    </source>
</reference>
<dbReference type="Proteomes" id="UP000309997">
    <property type="component" value="Unassembled WGS sequence"/>
</dbReference>
<keyword evidence="2" id="KW-1185">Reference proteome</keyword>
<sequence length="131" mass="14755">MILNTSRSHIGFKIDICESWKSTVTYQSCWRKESSVGAWVVHAGEQARLGSVFARAGDAERRVVSRSNASPRLLYCLGRRCKSLLRARGDLGGKRQLLLCVWRSVSCSVYGDWFTAISAMFHCWDMTRGSC</sequence>
<name>A0ACC4B2T5_POPAL</name>
<evidence type="ECO:0000313" key="2">
    <source>
        <dbReference type="Proteomes" id="UP000309997"/>
    </source>
</evidence>
<accession>A0ACC4B2T5</accession>
<proteinExistence type="predicted"/>
<protein>
    <submittedName>
        <fullName evidence="1">Uncharacterized protein</fullName>
    </submittedName>
</protein>
<gene>
    <name evidence="1" type="ORF">D5086_026606</name>
</gene>
<dbReference type="EMBL" id="RCHU02000014">
    <property type="protein sequence ID" value="KAL3572702.1"/>
    <property type="molecule type" value="Genomic_DNA"/>
</dbReference>
<evidence type="ECO:0000313" key="1">
    <source>
        <dbReference type="EMBL" id="KAL3572702.1"/>
    </source>
</evidence>
<comment type="caution">
    <text evidence="1">The sequence shown here is derived from an EMBL/GenBank/DDBJ whole genome shotgun (WGS) entry which is preliminary data.</text>
</comment>